<evidence type="ECO:0000256" key="8">
    <source>
        <dbReference type="ARBA" id="ARBA00023136"/>
    </source>
</evidence>
<feature type="signal peptide" evidence="12">
    <location>
        <begin position="1"/>
        <end position="22"/>
    </location>
</feature>
<keyword evidence="10" id="KW-0325">Glycoprotein</keyword>
<dbReference type="InterPro" id="IPR008271">
    <property type="entry name" value="Ser/Thr_kinase_AS"/>
</dbReference>
<evidence type="ECO:0000256" key="10">
    <source>
        <dbReference type="ARBA" id="ARBA00023180"/>
    </source>
</evidence>
<keyword evidence="3" id="KW-0433">Leucine-rich repeat</keyword>
<sequence>MMRRRAQWLAAILLALLLPAGAAPAVGPATLEQERDIMLALRLSMEQARPTGAPMLRFWNVNSSAALHCTWDLVMCNREGYVTSLTVDVRDGSGAAASSESSSSAGSGGNAGSPQAGKVAETDRSSDPPPGPLLPALARLSQLKALVIEPVGTTDNPFPLGVIPAEWGHPGAFPALTNLAVTVHQIAGRLPVIHPGALPQLLHLQIEATQFNSSLPASWSDPGVLPSLLGLSLTLNLEGGLPPSWSRGFKRLLDLRIGQGQPSWRYRSLPRPQGSSLRLPPEWAGSSAFPKLQNLELVGLPLGGSLPAEWVRGGFPALFQLMVSPAQLTGTLPPDIFARHPNLLSLGLSGNWMHGTLPSSYGRSKAWSLQFAHNPNITGPALPAAWLEVGALPHLIELDLSGCPVTGTLPPTLPWPILETLKLDGTRLEGSISESWCSQPFAASLHKLWLNGTAANATRPACAAHDMRWLDSPISVNATASPASPAVQGVQGARTSAALPAALGALLPLAAFAVGSRLLMRRRPCRTQQAPQEPGSDSLLPTELQTLPGSSGSSNSDERLRAQLPAARRQRLAALLSKRPAGTIEMLPFGEIERYAILAHQLEFVAGEDGRLVSLGSGTQGDVFLARLDAVQVAVKVIELGALLNSGRVWQEVGLLRRATHPRIVKLLGVGMEDGMILIATELMPRGNLRLLLRDPETRKELRWRRHGCQVALDVAEALDYMHTQQRMLHSDIKCANVLLDHEWRASVSDFGLSQVLSNASRTAVGFSRVYAAPEVLLGQRCTLAADVHSFGVLLAFLLVGQVSEKRGHWRLPRAPEECPQAVVQLISDCTLPQPQQRPVAAQILAHLREAAEQDGLGSS</sequence>
<evidence type="ECO:0000256" key="5">
    <source>
        <dbReference type="ARBA" id="ARBA00022729"/>
    </source>
</evidence>
<dbReference type="InterPro" id="IPR001245">
    <property type="entry name" value="Ser-Thr/Tyr_kinase_cat_dom"/>
</dbReference>
<evidence type="ECO:0000256" key="3">
    <source>
        <dbReference type="ARBA" id="ARBA00022614"/>
    </source>
</evidence>
<dbReference type="SMART" id="SM00220">
    <property type="entry name" value="S_TKc"/>
    <property type="match status" value="1"/>
</dbReference>
<keyword evidence="7" id="KW-1133">Transmembrane helix</keyword>
<evidence type="ECO:0000313" key="14">
    <source>
        <dbReference type="EMBL" id="PRW45736.1"/>
    </source>
</evidence>
<dbReference type="Gene3D" id="1.10.510.10">
    <property type="entry name" value="Transferase(Phosphotransferase) domain 1"/>
    <property type="match status" value="1"/>
</dbReference>
<evidence type="ECO:0000256" key="11">
    <source>
        <dbReference type="SAM" id="MobiDB-lite"/>
    </source>
</evidence>
<evidence type="ECO:0000259" key="13">
    <source>
        <dbReference type="PROSITE" id="PS50011"/>
    </source>
</evidence>
<protein>
    <submittedName>
        <fullName evidence="14">Serine threonine-kinase receptor R831</fullName>
    </submittedName>
</protein>
<dbReference type="Pfam" id="PF07714">
    <property type="entry name" value="PK_Tyr_Ser-Thr"/>
    <property type="match status" value="1"/>
</dbReference>
<accession>A0A2P6TN27</accession>
<keyword evidence="9 14" id="KW-0675">Receptor</keyword>
<dbReference type="OrthoDB" id="512375at2759"/>
<gene>
    <name evidence="14" type="ORF">C2E21_5842</name>
</gene>
<keyword evidence="5 12" id="KW-0732">Signal</keyword>
<dbReference type="AlphaFoldDB" id="A0A2P6TN27"/>
<dbReference type="InterPro" id="IPR032675">
    <property type="entry name" value="LRR_dom_sf"/>
</dbReference>
<dbReference type="PROSITE" id="PS00108">
    <property type="entry name" value="PROTEIN_KINASE_ST"/>
    <property type="match status" value="1"/>
</dbReference>
<evidence type="ECO:0000256" key="2">
    <source>
        <dbReference type="ARBA" id="ARBA00004430"/>
    </source>
</evidence>
<dbReference type="InterPro" id="IPR000719">
    <property type="entry name" value="Prot_kinase_dom"/>
</dbReference>
<comment type="caution">
    <text evidence="14">The sequence shown here is derived from an EMBL/GenBank/DDBJ whole genome shotgun (WGS) entry which is preliminary data.</text>
</comment>
<dbReference type="GO" id="GO:0005524">
    <property type="term" value="F:ATP binding"/>
    <property type="evidence" value="ECO:0007669"/>
    <property type="project" value="InterPro"/>
</dbReference>
<feature type="region of interest" description="Disordered" evidence="11">
    <location>
        <begin position="93"/>
        <end position="134"/>
    </location>
</feature>
<name>A0A2P6TN27_CHLSO</name>
<dbReference type="Pfam" id="PF00560">
    <property type="entry name" value="LRR_1"/>
    <property type="match status" value="1"/>
</dbReference>
<proteinExistence type="predicted"/>
<dbReference type="Gene3D" id="3.80.10.10">
    <property type="entry name" value="Ribonuclease Inhibitor"/>
    <property type="match status" value="2"/>
</dbReference>
<keyword evidence="15" id="KW-1185">Reference proteome</keyword>
<feature type="region of interest" description="Disordered" evidence="11">
    <location>
        <begin position="524"/>
        <end position="559"/>
    </location>
</feature>
<dbReference type="InterPro" id="IPR011009">
    <property type="entry name" value="Kinase-like_dom_sf"/>
</dbReference>
<evidence type="ECO:0000256" key="7">
    <source>
        <dbReference type="ARBA" id="ARBA00022989"/>
    </source>
</evidence>
<dbReference type="PANTHER" id="PTHR27000:SF642">
    <property type="entry name" value="INACTIVE LEUCINE-RICH REPEAT RECEPTOR KINASE XIAO-RELATED"/>
    <property type="match status" value="1"/>
</dbReference>
<evidence type="ECO:0000256" key="9">
    <source>
        <dbReference type="ARBA" id="ARBA00023170"/>
    </source>
</evidence>
<comment type="subcellular location">
    <subcellularLocation>
        <location evidence="2">Cytoplasm</location>
        <location evidence="2">Cytoskeleton</location>
        <location evidence="2">Cilium axoneme</location>
    </subcellularLocation>
    <subcellularLocation>
        <location evidence="1">Membrane</location>
        <topology evidence="1">Single-pass membrane protein</topology>
    </subcellularLocation>
</comment>
<keyword evidence="4" id="KW-0812">Transmembrane</keyword>
<feature type="compositionally biased region" description="Polar residues" evidence="11">
    <location>
        <begin position="543"/>
        <end position="555"/>
    </location>
</feature>
<dbReference type="GO" id="GO:0005930">
    <property type="term" value="C:axoneme"/>
    <property type="evidence" value="ECO:0007669"/>
    <property type="project" value="UniProtKB-SubCell"/>
</dbReference>
<dbReference type="Proteomes" id="UP000239899">
    <property type="component" value="Unassembled WGS sequence"/>
</dbReference>
<evidence type="ECO:0000256" key="4">
    <source>
        <dbReference type="ARBA" id="ARBA00022692"/>
    </source>
</evidence>
<feature type="chain" id="PRO_5015115008" evidence="12">
    <location>
        <begin position="23"/>
        <end position="860"/>
    </location>
</feature>
<dbReference type="GO" id="GO:0004672">
    <property type="term" value="F:protein kinase activity"/>
    <property type="evidence" value="ECO:0007669"/>
    <property type="project" value="InterPro"/>
</dbReference>
<dbReference type="GO" id="GO:0016020">
    <property type="term" value="C:membrane"/>
    <property type="evidence" value="ECO:0007669"/>
    <property type="project" value="UniProtKB-SubCell"/>
</dbReference>
<organism evidence="14 15">
    <name type="scientific">Chlorella sorokiniana</name>
    <name type="common">Freshwater green alga</name>
    <dbReference type="NCBI Taxonomy" id="3076"/>
    <lineage>
        <taxon>Eukaryota</taxon>
        <taxon>Viridiplantae</taxon>
        <taxon>Chlorophyta</taxon>
        <taxon>core chlorophytes</taxon>
        <taxon>Trebouxiophyceae</taxon>
        <taxon>Chlorellales</taxon>
        <taxon>Chlorellaceae</taxon>
        <taxon>Chlorella clade</taxon>
        <taxon>Chlorella</taxon>
    </lineage>
</organism>
<evidence type="ECO:0000256" key="12">
    <source>
        <dbReference type="SAM" id="SignalP"/>
    </source>
</evidence>
<dbReference type="SUPFAM" id="SSF56112">
    <property type="entry name" value="Protein kinase-like (PK-like)"/>
    <property type="match status" value="1"/>
</dbReference>
<evidence type="ECO:0000256" key="6">
    <source>
        <dbReference type="ARBA" id="ARBA00022737"/>
    </source>
</evidence>
<feature type="domain" description="Protein kinase" evidence="13">
    <location>
        <begin position="609"/>
        <end position="850"/>
    </location>
</feature>
<dbReference type="SUPFAM" id="SSF52058">
    <property type="entry name" value="L domain-like"/>
    <property type="match status" value="1"/>
</dbReference>
<feature type="compositionally biased region" description="Low complexity" evidence="11">
    <location>
        <begin position="93"/>
        <end position="105"/>
    </location>
</feature>
<dbReference type="InterPro" id="IPR001611">
    <property type="entry name" value="Leu-rich_rpt"/>
</dbReference>
<keyword evidence="8" id="KW-0472">Membrane</keyword>
<evidence type="ECO:0000313" key="15">
    <source>
        <dbReference type="Proteomes" id="UP000239899"/>
    </source>
</evidence>
<dbReference type="PROSITE" id="PS50011">
    <property type="entry name" value="PROTEIN_KINASE_DOM"/>
    <property type="match status" value="1"/>
</dbReference>
<evidence type="ECO:0000256" key="1">
    <source>
        <dbReference type="ARBA" id="ARBA00004167"/>
    </source>
</evidence>
<dbReference type="PANTHER" id="PTHR27000">
    <property type="entry name" value="LEUCINE-RICH REPEAT RECEPTOR-LIKE PROTEIN KINASE FAMILY PROTEIN-RELATED"/>
    <property type="match status" value="1"/>
</dbReference>
<keyword evidence="6" id="KW-0677">Repeat</keyword>
<dbReference type="EMBL" id="LHPG02000011">
    <property type="protein sequence ID" value="PRW45736.1"/>
    <property type="molecule type" value="Genomic_DNA"/>
</dbReference>
<reference evidence="14 15" key="1">
    <citation type="journal article" date="2018" name="Plant J.">
        <title>Genome sequences of Chlorella sorokiniana UTEX 1602 and Micractinium conductrix SAG 241.80: implications to maltose excretion by a green alga.</title>
        <authorList>
            <person name="Arriola M.B."/>
            <person name="Velmurugan N."/>
            <person name="Zhang Y."/>
            <person name="Plunkett M.H."/>
            <person name="Hondzo H."/>
            <person name="Barney B.M."/>
        </authorList>
    </citation>
    <scope>NUCLEOTIDE SEQUENCE [LARGE SCALE GENOMIC DNA]</scope>
    <source>
        <strain evidence="15">UTEX 1602</strain>
    </source>
</reference>